<name>A0A517QXG5_9PLAN</name>
<evidence type="ECO:0000259" key="1">
    <source>
        <dbReference type="Pfam" id="PF05685"/>
    </source>
</evidence>
<accession>A0A517QXG5</accession>
<dbReference type="CDD" id="cd06260">
    <property type="entry name" value="DUF820-like"/>
    <property type="match status" value="1"/>
</dbReference>
<dbReference type="Gene3D" id="3.90.1570.10">
    <property type="entry name" value="tt1808, chain A"/>
    <property type="match status" value="1"/>
</dbReference>
<keyword evidence="3" id="KW-1185">Reference proteome</keyword>
<dbReference type="InterPro" id="IPR012296">
    <property type="entry name" value="Nuclease_put_TT1808"/>
</dbReference>
<dbReference type="EMBL" id="CP036268">
    <property type="protein sequence ID" value="QDT36304.1"/>
    <property type="molecule type" value="Genomic_DNA"/>
</dbReference>
<dbReference type="Proteomes" id="UP000317318">
    <property type="component" value="Chromosome"/>
</dbReference>
<dbReference type="AlphaFoldDB" id="A0A517QXG5"/>
<dbReference type="InterPro" id="IPR011335">
    <property type="entry name" value="Restrct_endonuc-II-like"/>
</dbReference>
<proteinExistence type="predicted"/>
<organism evidence="2 3">
    <name type="scientific">Stratiformator vulcanicus</name>
    <dbReference type="NCBI Taxonomy" id="2527980"/>
    <lineage>
        <taxon>Bacteria</taxon>
        <taxon>Pseudomonadati</taxon>
        <taxon>Planctomycetota</taxon>
        <taxon>Planctomycetia</taxon>
        <taxon>Planctomycetales</taxon>
        <taxon>Planctomycetaceae</taxon>
        <taxon>Stratiformator</taxon>
    </lineage>
</organism>
<protein>
    <recommendedName>
        <fullName evidence="1">Putative restriction endonuclease domain-containing protein</fullName>
    </recommendedName>
</protein>
<gene>
    <name evidence="2" type="ORF">Pan189_06600</name>
</gene>
<dbReference type="InterPro" id="IPR008538">
    <property type="entry name" value="Uma2"/>
</dbReference>
<reference evidence="2 3" key="1">
    <citation type="submission" date="2019-02" db="EMBL/GenBank/DDBJ databases">
        <title>Deep-cultivation of Planctomycetes and their phenomic and genomic characterization uncovers novel biology.</title>
        <authorList>
            <person name="Wiegand S."/>
            <person name="Jogler M."/>
            <person name="Boedeker C."/>
            <person name="Pinto D."/>
            <person name="Vollmers J."/>
            <person name="Rivas-Marin E."/>
            <person name="Kohn T."/>
            <person name="Peeters S.H."/>
            <person name="Heuer A."/>
            <person name="Rast P."/>
            <person name="Oberbeckmann S."/>
            <person name="Bunk B."/>
            <person name="Jeske O."/>
            <person name="Meyerdierks A."/>
            <person name="Storesund J.E."/>
            <person name="Kallscheuer N."/>
            <person name="Luecker S."/>
            <person name="Lage O.M."/>
            <person name="Pohl T."/>
            <person name="Merkel B.J."/>
            <person name="Hornburger P."/>
            <person name="Mueller R.-W."/>
            <person name="Bruemmer F."/>
            <person name="Labrenz M."/>
            <person name="Spormann A.M."/>
            <person name="Op den Camp H."/>
            <person name="Overmann J."/>
            <person name="Amann R."/>
            <person name="Jetten M.S.M."/>
            <person name="Mascher T."/>
            <person name="Medema M.H."/>
            <person name="Devos D.P."/>
            <person name="Kaster A.-K."/>
            <person name="Ovreas L."/>
            <person name="Rohde M."/>
            <person name="Galperin M.Y."/>
            <person name="Jogler C."/>
        </authorList>
    </citation>
    <scope>NUCLEOTIDE SEQUENCE [LARGE SCALE GENOMIC DNA]</scope>
    <source>
        <strain evidence="2 3">Pan189</strain>
    </source>
</reference>
<evidence type="ECO:0000313" key="3">
    <source>
        <dbReference type="Proteomes" id="UP000317318"/>
    </source>
</evidence>
<dbReference type="Pfam" id="PF05685">
    <property type="entry name" value="Uma2"/>
    <property type="match status" value="1"/>
</dbReference>
<evidence type="ECO:0000313" key="2">
    <source>
        <dbReference type="EMBL" id="QDT36304.1"/>
    </source>
</evidence>
<sequence>MIKRKGIKRNDGLLKSTLMFRLLYEKSVMVAYVADPREAQDLIRKRREEGLDRWDEVWEGVYILMPLANNEHQSLVTNLAGVLLGVIERPGRGRVFAGCNVSDRKQDWAQNFRCPDVAVYLASNPAEDCGTHWVGGPDLAIEVVSEGDRAHEKGEFYASVGTRELLLLDRDPWQLSLFRNTDGAMKFEGLVQADQPISLMTETLGIEWGLASGTGRPTLELSVIADGQRFTV</sequence>
<dbReference type="SUPFAM" id="SSF52980">
    <property type="entry name" value="Restriction endonuclease-like"/>
    <property type="match status" value="1"/>
</dbReference>
<dbReference type="KEGG" id="svp:Pan189_06600"/>
<feature type="domain" description="Putative restriction endonuclease" evidence="1">
    <location>
        <begin position="56"/>
        <end position="200"/>
    </location>
</feature>